<dbReference type="InterPro" id="IPR024997">
    <property type="entry name" value="DUF3892"/>
</dbReference>
<evidence type="ECO:0008006" key="3">
    <source>
        <dbReference type="Google" id="ProtNLM"/>
    </source>
</evidence>
<evidence type="ECO:0000313" key="2">
    <source>
        <dbReference type="Proteomes" id="UP000053058"/>
    </source>
</evidence>
<proteinExistence type="predicted"/>
<organism evidence="1 2">
    <name type="scientific">Lactococcus lactis subsp. lactis</name>
    <name type="common">Streptococcus lactis</name>
    <dbReference type="NCBI Taxonomy" id="1360"/>
    <lineage>
        <taxon>Bacteria</taxon>
        <taxon>Bacillati</taxon>
        <taxon>Bacillota</taxon>
        <taxon>Bacilli</taxon>
        <taxon>Lactobacillales</taxon>
        <taxon>Streptococcaceae</taxon>
        <taxon>Lactococcus</taxon>
    </lineage>
</organism>
<comment type="caution">
    <text evidence="1">The sequence shown here is derived from an EMBL/GenBank/DDBJ whole genome shotgun (WGS) entry which is preliminary data.</text>
</comment>
<dbReference type="RefSeq" id="WP_058219310.1">
    <property type="nucleotide sequence ID" value="NZ_LKLN01000021.1"/>
</dbReference>
<dbReference type="Pfam" id="PF13031">
    <property type="entry name" value="DUF3892"/>
    <property type="match status" value="1"/>
</dbReference>
<dbReference type="Proteomes" id="UP000053058">
    <property type="component" value="Unassembled WGS sequence"/>
</dbReference>
<dbReference type="PATRIC" id="fig|1360.105.peg.2632"/>
<accession>A0A0V8CZK1</accession>
<dbReference type="AlphaFoldDB" id="A0A0V8CZK1"/>
<gene>
    <name evidence="1" type="ORF">KF282_0879</name>
</gene>
<sequence length="89" mass="10015">MVYKITHIRLSDNFASSTDKITHIKLESGVVETVAMVAYFIDWGCKYSYTNKSGKEIFVASVHPSIGIPYIQTLGRLTESDELLELPVF</sequence>
<reference evidence="2" key="1">
    <citation type="submission" date="2015-10" db="EMBL/GenBank/DDBJ databases">
        <title>Draft Genome Sequences of 11 Lactococcus lactis subspecies cremoris strains.</title>
        <authorList>
            <person name="Wels M."/>
            <person name="Backus L."/>
            <person name="Boekhorst J."/>
            <person name="Dijkstra A."/>
            <person name="Beerthuizen M."/>
            <person name="Kelly W."/>
            <person name="Siezen R."/>
            <person name="Bachmann H."/>
            <person name="Van Hijum S."/>
        </authorList>
    </citation>
    <scope>NUCLEOTIDE SEQUENCE [LARGE SCALE GENOMIC DNA]</scope>
    <source>
        <strain evidence="2">KF282</strain>
    </source>
</reference>
<protein>
    <recommendedName>
        <fullName evidence="3">DUF3892 domain-containing protein</fullName>
    </recommendedName>
</protein>
<evidence type="ECO:0000313" key="1">
    <source>
        <dbReference type="EMBL" id="KSU06722.1"/>
    </source>
</evidence>
<dbReference type="EMBL" id="LKLN01000021">
    <property type="protein sequence ID" value="KSU06722.1"/>
    <property type="molecule type" value="Genomic_DNA"/>
</dbReference>
<name>A0A0V8CZK1_LACLL</name>